<dbReference type="Proteomes" id="UP001346149">
    <property type="component" value="Unassembled WGS sequence"/>
</dbReference>
<dbReference type="Gene3D" id="2.60.40.2310">
    <property type="match status" value="1"/>
</dbReference>
<dbReference type="InterPro" id="IPR037045">
    <property type="entry name" value="S8pro/Inhibitor_I9_sf"/>
</dbReference>
<dbReference type="FunFam" id="3.30.70.80:FF:000002">
    <property type="entry name" value="Subtilisin-like protease SBT5.3"/>
    <property type="match status" value="1"/>
</dbReference>
<dbReference type="AlphaFoldDB" id="A0AAN7LZW9"/>
<evidence type="ECO:0000313" key="14">
    <source>
        <dbReference type="Proteomes" id="UP001346149"/>
    </source>
</evidence>
<feature type="domain" description="Peptidase S8/S53" evidence="9">
    <location>
        <begin position="133"/>
        <end position="608"/>
    </location>
</feature>
<dbReference type="Pfam" id="PF02225">
    <property type="entry name" value="PA"/>
    <property type="match status" value="1"/>
</dbReference>
<proteinExistence type="inferred from homology"/>
<dbReference type="GO" id="GO:0004252">
    <property type="term" value="F:serine-type endopeptidase activity"/>
    <property type="evidence" value="ECO:0007669"/>
    <property type="project" value="UniProtKB-UniRule"/>
</dbReference>
<evidence type="ECO:0000259" key="11">
    <source>
        <dbReference type="Pfam" id="PF05922"/>
    </source>
</evidence>
<evidence type="ECO:0000259" key="9">
    <source>
        <dbReference type="Pfam" id="PF00082"/>
    </source>
</evidence>
<dbReference type="Pfam" id="PF00082">
    <property type="entry name" value="Peptidase_S8"/>
    <property type="match status" value="1"/>
</dbReference>
<dbReference type="InterPro" id="IPR036852">
    <property type="entry name" value="Peptidase_S8/S53_dom_sf"/>
</dbReference>
<evidence type="ECO:0000256" key="2">
    <source>
        <dbReference type="ARBA" id="ARBA00022670"/>
    </source>
</evidence>
<dbReference type="Gene3D" id="3.30.70.80">
    <property type="entry name" value="Peptidase S8 propeptide/proteinase inhibitor I9"/>
    <property type="match status" value="1"/>
</dbReference>
<comment type="similarity">
    <text evidence="1 8">Belongs to the peptidase S8 family.</text>
</comment>
<organism evidence="13 14">
    <name type="scientific">Trapa natans</name>
    <name type="common">Water chestnut</name>
    <dbReference type="NCBI Taxonomy" id="22666"/>
    <lineage>
        <taxon>Eukaryota</taxon>
        <taxon>Viridiplantae</taxon>
        <taxon>Streptophyta</taxon>
        <taxon>Embryophyta</taxon>
        <taxon>Tracheophyta</taxon>
        <taxon>Spermatophyta</taxon>
        <taxon>Magnoliopsida</taxon>
        <taxon>eudicotyledons</taxon>
        <taxon>Gunneridae</taxon>
        <taxon>Pentapetalae</taxon>
        <taxon>rosids</taxon>
        <taxon>malvids</taxon>
        <taxon>Myrtales</taxon>
        <taxon>Lythraceae</taxon>
        <taxon>Trapa</taxon>
    </lineage>
</organism>
<dbReference type="Pfam" id="PF17766">
    <property type="entry name" value="fn3_6"/>
    <property type="match status" value="1"/>
</dbReference>
<feature type="active site" description="Charge relay system" evidence="7 8">
    <location>
        <position position="142"/>
    </location>
</feature>
<dbReference type="InterPro" id="IPR003137">
    <property type="entry name" value="PA_domain"/>
</dbReference>
<dbReference type="InterPro" id="IPR045051">
    <property type="entry name" value="SBT"/>
</dbReference>
<dbReference type="Gene3D" id="3.40.50.200">
    <property type="entry name" value="Peptidase S8/S53 domain"/>
    <property type="match status" value="1"/>
</dbReference>
<evidence type="ECO:0000256" key="6">
    <source>
        <dbReference type="ARBA" id="ARBA00023180"/>
    </source>
</evidence>
<dbReference type="PRINTS" id="PR00723">
    <property type="entry name" value="SUBTILISIN"/>
</dbReference>
<keyword evidence="4 8" id="KW-0378">Hydrolase</keyword>
<dbReference type="Pfam" id="PF05922">
    <property type="entry name" value="Inhibitor_I9"/>
    <property type="match status" value="1"/>
</dbReference>
<dbReference type="InterPro" id="IPR041469">
    <property type="entry name" value="Subtilisin-like_FN3"/>
</dbReference>
<dbReference type="InterPro" id="IPR000209">
    <property type="entry name" value="Peptidase_S8/S53_dom"/>
</dbReference>
<dbReference type="FunFam" id="3.50.30.30:FF:000005">
    <property type="entry name" value="subtilisin-like protease SBT1.5"/>
    <property type="match status" value="1"/>
</dbReference>
<evidence type="ECO:0000259" key="12">
    <source>
        <dbReference type="Pfam" id="PF17766"/>
    </source>
</evidence>
<feature type="domain" description="Inhibitor I9" evidence="11">
    <location>
        <begin position="14"/>
        <end position="105"/>
    </location>
</feature>
<gene>
    <name evidence="13" type="ORF">SAY86_027965</name>
</gene>
<dbReference type="SUPFAM" id="SSF52025">
    <property type="entry name" value="PA domain"/>
    <property type="match status" value="1"/>
</dbReference>
<reference evidence="13 14" key="1">
    <citation type="journal article" date="2023" name="Hortic Res">
        <title>Pangenome of water caltrop reveals structural variations and asymmetric subgenome divergence after allopolyploidization.</title>
        <authorList>
            <person name="Zhang X."/>
            <person name="Chen Y."/>
            <person name="Wang L."/>
            <person name="Yuan Y."/>
            <person name="Fang M."/>
            <person name="Shi L."/>
            <person name="Lu R."/>
            <person name="Comes H.P."/>
            <person name="Ma Y."/>
            <person name="Chen Y."/>
            <person name="Huang G."/>
            <person name="Zhou Y."/>
            <person name="Zheng Z."/>
            <person name="Qiu Y."/>
        </authorList>
    </citation>
    <scope>NUCLEOTIDE SEQUENCE [LARGE SCALE GENOMIC DNA]</scope>
    <source>
        <strain evidence="13">F231</strain>
    </source>
</reference>
<dbReference type="Gene3D" id="3.50.30.30">
    <property type="match status" value="1"/>
</dbReference>
<keyword evidence="14" id="KW-1185">Reference proteome</keyword>
<dbReference type="CDD" id="cd04852">
    <property type="entry name" value="Peptidases_S8_3"/>
    <property type="match status" value="1"/>
</dbReference>
<dbReference type="SUPFAM" id="SSF52743">
    <property type="entry name" value="Subtilisin-like"/>
    <property type="match status" value="1"/>
</dbReference>
<evidence type="ECO:0000256" key="8">
    <source>
        <dbReference type="PROSITE-ProRule" id="PRU01240"/>
    </source>
</evidence>
<dbReference type="EMBL" id="JAXQNO010000006">
    <property type="protein sequence ID" value="KAK4795639.1"/>
    <property type="molecule type" value="Genomic_DNA"/>
</dbReference>
<evidence type="ECO:0000256" key="7">
    <source>
        <dbReference type="PIRSR" id="PIRSR615500-1"/>
    </source>
</evidence>
<evidence type="ECO:0000259" key="10">
    <source>
        <dbReference type="Pfam" id="PF02225"/>
    </source>
</evidence>
<keyword evidence="5 8" id="KW-0720">Serine protease</keyword>
<dbReference type="CDD" id="cd02120">
    <property type="entry name" value="PA_subtilisin_like"/>
    <property type="match status" value="1"/>
</dbReference>
<dbReference type="InterPro" id="IPR015500">
    <property type="entry name" value="Peptidase_S8_subtilisin-rel"/>
</dbReference>
<evidence type="ECO:0000256" key="4">
    <source>
        <dbReference type="ARBA" id="ARBA00022801"/>
    </source>
</evidence>
<evidence type="ECO:0000313" key="13">
    <source>
        <dbReference type="EMBL" id="KAK4795639.1"/>
    </source>
</evidence>
<evidence type="ECO:0000256" key="5">
    <source>
        <dbReference type="ARBA" id="ARBA00022825"/>
    </source>
</evidence>
<comment type="caution">
    <text evidence="13">The sequence shown here is derived from an EMBL/GenBank/DDBJ whole genome shotgun (WGS) entry which is preliminary data.</text>
</comment>
<dbReference type="InterPro" id="IPR046450">
    <property type="entry name" value="PA_dom_sf"/>
</dbReference>
<dbReference type="PANTHER" id="PTHR10795">
    <property type="entry name" value="PROPROTEIN CONVERTASE SUBTILISIN/KEXIN"/>
    <property type="match status" value="1"/>
</dbReference>
<feature type="domain" description="Subtilisin-like protease fibronectin type-III" evidence="12">
    <location>
        <begin position="662"/>
        <end position="728"/>
    </location>
</feature>
<dbReference type="InterPro" id="IPR010259">
    <property type="entry name" value="S8pro/Inhibitor_I9"/>
</dbReference>
<keyword evidence="3" id="KW-0732">Signal</keyword>
<dbReference type="InterPro" id="IPR023828">
    <property type="entry name" value="Peptidase_S8_Ser-AS"/>
</dbReference>
<dbReference type="PROSITE" id="PS00138">
    <property type="entry name" value="SUBTILASE_SER"/>
    <property type="match status" value="1"/>
</dbReference>
<evidence type="ECO:0000256" key="1">
    <source>
        <dbReference type="ARBA" id="ARBA00011073"/>
    </source>
</evidence>
<dbReference type="FunFam" id="3.40.50.200:FF:000006">
    <property type="entry name" value="Subtilisin-like protease SBT1.5"/>
    <property type="match status" value="1"/>
</dbReference>
<feature type="active site" description="Charge relay system" evidence="7 8">
    <location>
        <position position="550"/>
    </location>
</feature>
<feature type="active site" description="Charge relay system" evidence="7 8">
    <location>
        <position position="213"/>
    </location>
</feature>
<keyword evidence="2 8" id="KW-0645">Protease</keyword>
<name>A0AAN7LZW9_TRANT</name>
<keyword evidence="6" id="KW-0325">Glycoprotein</keyword>
<accession>A0AAN7LZW9</accession>
<dbReference type="PROSITE" id="PS51892">
    <property type="entry name" value="SUBTILASE"/>
    <property type="match status" value="1"/>
</dbReference>
<evidence type="ECO:0000256" key="3">
    <source>
        <dbReference type="ARBA" id="ARBA00022729"/>
    </source>
</evidence>
<feature type="domain" description="PA" evidence="10">
    <location>
        <begin position="390"/>
        <end position="465"/>
    </location>
</feature>
<dbReference type="GO" id="GO:0006508">
    <property type="term" value="P:proteolysis"/>
    <property type="evidence" value="ECO:0007669"/>
    <property type="project" value="UniProtKB-KW"/>
</dbReference>
<protein>
    <submittedName>
        <fullName evidence="13">Uncharacterized protein</fullName>
    </submittedName>
</protein>
<dbReference type="InterPro" id="IPR034197">
    <property type="entry name" value="Peptidases_S8_3"/>
</dbReference>
<sequence>MHLRSLTYATATKSYVVYLGEHSHPPAELLSESSVSEIYGQVTESHCDFLGSFMESRDDARNAIFYSYTKHINGFAATIDDDLSAQIARHPRVVSVFENRGKRLHTTRSWEFLGLEHDNVVPSHSVWKDARFGKDTIIGNLDTGVWPESKSFMDDGGYGPIPSKWRGICQNKGDPTFHCNRKLIGARYFNKGYAAAVGRLNATFHSPRDNDGHGSHTLSTAGGNFVPGANVLGYGNGTAKGGSPRARVAAYKVCWPPSGGNECFDADILAAFDAAIHDGVDVLSVSLGGDRTPYFNDSIAIGSFHAIKHGIVVVCSAGNSGPSDGSVSNLSPWLITVAASTMDRDFSNYVITGDGKRFKGASMSQKSLPSKFYNLINAADAKAQNASADQAILCKAGTLDPVKVKGKILLCLRGENARVDKGEQALLAGAVGMILANNMASGNEIIPDPHLLPASHIKYNEGVALFRYVNSTKSPMAQITRVTTKIGLKPAPIMAAFSSKGPNTLNPQILKPDITAPGVSVIAAYTEAQGPTNLGFDKRRIPFNALSGTSMSCPHISGVVGILKTLHPGWSPAAIRSAIMTTATPLDNSVEVILNASSIKATPFSYGAGHVRPNNAMEPGLVYDLGVKDYLNFLCTLGYNETQVSRFSSKPYKCPKSFNLLDFNYPAIAIPNLPGSVSVTRVLKNVGPPGTYMPHIISPHGISVSVKPRKLSFHEIGEERSFKLTFKSLPCSPVEIVRYCSTLESEFSKQLDFKGRDITEDLWGQILDSLGRQSTRCDTGRQQFHFHVTAKRKTN</sequence>